<proteinExistence type="predicted"/>
<keyword evidence="1" id="KW-0175">Coiled coil</keyword>
<evidence type="ECO:0000256" key="1">
    <source>
        <dbReference type="SAM" id="Coils"/>
    </source>
</evidence>
<dbReference type="AlphaFoldDB" id="A0A7S4JRA9"/>
<name>A0A7S4JRA9_9STRA</name>
<organism evidence="2">
    <name type="scientific">Odontella aurita</name>
    <dbReference type="NCBI Taxonomy" id="265563"/>
    <lineage>
        <taxon>Eukaryota</taxon>
        <taxon>Sar</taxon>
        <taxon>Stramenopiles</taxon>
        <taxon>Ochrophyta</taxon>
        <taxon>Bacillariophyta</taxon>
        <taxon>Mediophyceae</taxon>
        <taxon>Biddulphiophycidae</taxon>
        <taxon>Eupodiscales</taxon>
        <taxon>Odontellaceae</taxon>
        <taxon>Odontella</taxon>
    </lineage>
</organism>
<reference evidence="2" key="1">
    <citation type="submission" date="2021-01" db="EMBL/GenBank/DDBJ databases">
        <authorList>
            <person name="Corre E."/>
            <person name="Pelletier E."/>
            <person name="Niang G."/>
            <person name="Scheremetjew M."/>
            <person name="Finn R."/>
            <person name="Kale V."/>
            <person name="Holt S."/>
            <person name="Cochrane G."/>
            <person name="Meng A."/>
            <person name="Brown T."/>
            <person name="Cohen L."/>
        </authorList>
    </citation>
    <scope>NUCLEOTIDE SEQUENCE</scope>
    <source>
        <strain evidence="2">Isolate 1302-5</strain>
    </source>
</reference>
<dbReference type="EMBL" id="HBKQ01047061">
    <property type="protein sequence ID" value="CAE2271841.1"/>
    <property type="molecule type" value="Transcribed_RNA"/>
</dbReference>
<protein>
    <submittedName>
        <fullName evidence="2">Uncharacterized protein</fullName>
    </submittedName>
</protein>
<gene>
    <name evidence="2" type="ORF">OAUR00152_LOCUS32496</name>
</gene>
<sequence length="269" mass="29330">MEAEHQARINDYCLYVAAERDVQRFVLAVIEDTWVCELKHSTTFYTQVRGISLLAHLQSICSGLHALDALALQNEMKGFHVTAEGIPEYINALEDSQKRSARAGQPITEITLVMIASNAMLTTGQFPRANDDWEELRALERTWAKWKALSRDVDKKVKIKLKAAGGSDQPGAANAVMYEPLVETPAVDAAAFEGYFENLAAVAVNEKAVLEQLVAANATLNTTNAELSATVARLSKENQNLQCECTAARKKTPAAAAVPGRPRPIGHGK</sequence>
<feature type="coiled-coil region" evidence="1">
    <location>
        <begin position="217"/>
        <end position="251"/>
    </location>
</feature>
<evidence type="ECO:0000313" key="2">
    <source>
        <dbReference type="EMBL" id="CAE2271841.1"/>
    </source>
</evidence>
<accession>A0A7S4JRA9</accession>